<name>X1F5D9_9ZZZZ</name>
<proteinExistence type="predicted"/>
<organism evidence="1">
    <name type="scientific">marine sediment metagenome</name>
    <dbReference type="NCBI Taxonomy" id="412755"/>
    <lineage>
        <taxon>unclassified sequences</taxon>
        <taxon>metagenomes</taxon>
        <taxon>ecological metagenomes</taxon>
    </lineage>
</organism>
<protein>
    <submittedName>
        <fullName evidence="1">Uncharacterized protein</fullName>
    </submittedName>
</protein>
<evidence type="ECO:0000313" key="1">
    <source>
        <dbReference type="EMBL" id="GAH24589.1"/>
    </source>
</evidence>
<dbReference type="EMBL" id="BART01039936">
    <property type="protein sequence ID" value="GAH24589.1"/>
    <property type="molecule type" value="Genomic_DNA"/>
</dbReference>
<feature type="non-terminal residue" evidence="1">
    <location>
        <position position="1"/>
    </location>
</feature>
<feature type="non-terminal residue" evidence="1">
    <location>
        <position position="108"/>
    </location>
</feature>
<gene>
    <name evidence="1" type="ORF">S01H4_65332</name>
</gene>
<comment type="caution">
    <text evidence="1">The sequence shown here is derived from an EMBL/GenBank/DDBJ whole genome shotgun (WGS) entry which is preliminary data.</text>
</comment>
<sequence length="108" mass="12718">TQTTISPEDVIDLTEKYWPENPVSSANKLLRKLNDNGALKNKIRIKFWQENRLRRTSLIGYAGLKDIFNKDKGKASKTYDIFFSLYKKQNKIKDYVSFCFVFINNFLL</sequence>
<dbReference type="AlphaFoldDB" id="X1F5D9"/>
<reference evidence="1" key="1">
    <citation type="journal article" date="2014" name="Front. Microbiol.">
        <title>High frequency of phylogenetically diverse reductive dehalogenase-homologous genes in deep subseafloor sedimentary metagenomes.</title>
        <authorList>
            <person name="Kawai M."/>
            <person name="Futagami T."/>
            <person name="Toyoda A."/>
            <person name="Takaki Y."/>
            <person name="Nishi S."/>
            <person name="Hori S."/>
            <person name="Arai W."/>
            <person name="Tsubouchi T."/>
            <person name="Morono Y."/>
            <person name="Uchiyama I."/>
            <person name="Ito T."/>
            <person name="Fujiyama A."/>
            <person name="Inagaki F."/>
            <person name="Takami H."/>
        </authorList>
    </citation>
    <scope>NUCLEOTIDE SEQUENCE</scope>
    <source>
        <strain evidence="1">Expedition CK06-06</strain>
    </source>
</reference>
<accession>X1F5D9</accession>